<reference evidence="3" key="1">
    <citation type="submission" date="2020-12" db="EMBL/GenBank/DDBJ databases">
        <title>Metabolic potential, ecology and presence of endohyphal bacteria is reflected in genomic diversity of Mucoromycotina.</title>
        <authorList>
            <person name="Muszewska A."/>
            <person name="Okrasinska A."/>
            <person name="Steczkiewicz K."/>
            <person name="Drgas O."/>
            <person name="Orlowska M."/>
            <person name="Perlinska-Lenart U."/>
            <person name="Aleksandrzak-Piekarczyk T."/>
            <person name="Szatraj K."/>
            <person name="Zielenkiewicz U."/>
            <person name="Pilsyk S."/>
            <person name="Malc E."/>
            <person name="Mieczkowski P."/>
            <person name="Kruszewska J.S."/>
            <person name="Biernat P."/>
            <person name="Pawlowska J."/>
        </authorList>
    </citation>
    <scope>NUCLEOTIDE SEQUENCE</scope>
    <source>
        <strain evidence="3">WA0000067209</strain>
    </source>
</reference>
<feature type="compositionally biased region" description="Basic and acidic residues" evidence="1">
    <location>
        <begin position="185"/>
        <end position="203"/>
    </location>
</feature>
<accession>A0A8H7PRQ3</accession>
<dbReference type="PANTHER" id="PTHR33223">
    <property type="entry name" value="CCHC-TYPE DOMAIN-CONTAINING PROTEIN"/>
    <property type="match status" value="1"/>
</dbReference>
<organism evidence="3 4">
    <name type="scientific">Mortierella isabellina</name>
    <name type="common">Filamentous fungus</name>
    <name type="synonym">Umbelopsis isabellina</name>
    <dbReference type="NCBI Taxonomy" id="91625"/>
    <lineage>
        <taxon>Eukaryota</taxon>
        <taxon>Fungi</taxon>
        <taxon>Fungi incertae sedis</taxon>
        <taxon>Mucoromycota</taxon>
        <taxon>Mucoromycotina</taxon>
        <taxon>Umbelopsidomycetes</taxon>
        <taxon>Umbelopsidales</taxon>
        <taxon>Umbelopsidaceae</taxon>
        <taxon>Umbelopsis</taxon>
    </lineage>
</organism>
<evidence type="ECO:0000313" key="4">
    <source>
        <dbReference type="Proteomes" id="UP000654370"/>
    </source>
</evidence>
<feature type="domain" description="Ty3 transposon capsid-like protein" evidence="2">
    <location>
        <begin position="50"/>
        <end position="169"/>
    </location>
</feature>
<dbReference type="InterPro" id="IPR045358">
    <property type="entry name" value="Ty3_capsid"/>
</dbReference>
<evidence type="ECO:0000256" key="1">
    <source>
        <dbReference type="SAM" id="MobiDB-lite"/>
    </source>
</evidence>
<name>A0A8H7PRQ3_MORIS</name>
<protein>
    <recommendedName>
        <fullName evidence="2">Ty3 transposon capsid-like protein domain-containing protein</fullName>
    </recommendedName>
</protein>
<dbReference type="Proteomes" id="UP000654370">
    <property type="component" value="Unassembled WGS sequence"/>
</dbReference>
<dbReference type="PANTHER" id="PTHR33223:SF6">
    <property type="entry name" value="CCHC-TYPE DOMAIN-CONTAINING PROTEIN"/>
    <property type="match status" value="1"/>
</dbReference>
<gene>
    <name evidence="3" type="ORF">INT43_001901</name>
</gene>
<keyword evidence="4" id="KW-1185">Reference proteome</keyword>
<evidence type="ECO:0000313" key="3">
    <source>
        <dbReference type="EMBL" id="KAG2179052.1"/>
    </source>
</evidence>
<evidence type="ECO:0000259" key="2">
    <source>
        <dbReference type="Pfam" id="PF19259"/>
    </source>
</evidence>
<sequence>MNSLNIPTYTASEDPEKWLEIYNDAAIRNKWRSGEKKMAEIPNNVDTDVQQWMTSQDFDEWDTLKKEFVAHYKKIYSAKQTVERLKYAYQRSTESLESYTETFERRRKRHVKETTRNLDCTKLTEKQLIKYYINGLKSQSQRHLIRKQNPKTVKDAQSLAEEYDEEQDSSTESSDSDTSSVEVHNPNEIRIRISNSKPKEFDRPQINGITRDRYHKHGTDARFDRYERVDVMLLQRPSQRGRSSSAPGTVPSTPDQPSEDKMEITPPMSPPDESVRNYSVGDDNEYMWLQRKQNGLRFNMTSKFLNVNANFRIDRYNLLPAARTSAPALTNE</sequence>
<dbReference type="OrthoDB" id="10309667at2759"/>
<dbReference type="Pfam" id="PF19259">
    <property type="entry name" value="Ty3_capsid"/>
    <property type="match status" value="1"/>
</dbReference>
<comment type="caution">
    <text evidence="3">The sequence shown here is derived from an EMBL/GenBank/DDBJ whole genome shotgun (WGS) entry which is preliminary data.</text>
</comment>
<dbReference type="EMBL" id="JAEPQZ010000007">
    <property type="protein sequence ID" value="KAG2179052.1"/>
    <property type="molecule type" value="Genomic_DNA"/>
</dbReference>
<feature type="compositionally biased region" description="Low complexity" evidence="1">
    <location>
        <begin position="170"/>
        <end position="183"/>
    </location>
</feature>
<feature type="region of interest" description="Disordered" evidence="1">
    <location>
        <begin position="235"/>
        <end position="279"/>
    </location>
</feature>
<feature type="compositionally biased region" description="Polar residues" evidence="1">
    <location>
        <begin position="236"/>
        <end position="256"/>
    </location>
</feature>
<feature type="region of interest" description="Disordered" evidence="1">
    <location>
        <begin position="140"/>
        <end position="208"/>
    </location>
</feature>
<proteinExistence type="predicted"/>
<dbReference type="AlphaFoldDB" id="A0A8H7PRQ3"/>